<keyword evidence="7" id="KW-0472">Membrane</keyword>
<evidence type="ECO:0000313" key="9">
    <source>
        <dbReference type="EMBL" id="KZZ94037.1"/>
    </source>
</evidence>
<evidence type="ECO:0000256" key="1">
    <source>
        <dbReference type="ARBA" id="ARBA00004370"/>
    </source>
</evidence>
<dbReference type="InterPro" id="IPR026015">
    <property type="entry name" value="ATP_synth_OSCP/delta_N_sf"/>
</dbReference>
<evidence type="ECO:0000256" key="5">
    <source>
        <dbReference type="ARBA" id="ARBA00022781"/>
    </source>
</evidence>
<comment type="caution">
    <text evidence="9">The sequence shown here is derived from an EMBL/GenBank/DDBJ whole genome shotgun (WGS) entry which is preliminary data.</text>
</comment>
<gene>
    <name evidence="9" type="ORF">AAP_02130</name>
</gene>
<dbReference type="Proteomes" id="UP000242877">
    <property type="component" value="Unassembled WGS sequence"/>
</dbReference>
<keyword evidence="6" id="KW-0406">Ion transport</keyword>
<protein>
    <recommendedName>
        <fullName evidence="3">ATP synthase subunit 5, mitochondrial</fullName>
    </recommendedName>
</protein>
<evidence type="ECO:0000313" key="10">
    <source>
        <dbReference type="Proteomes" id="UP000242877"/>
    </source>
</evidence>
<evidence type="ECO:0000256" key="7">
    <source>
        <dbReference type="ARBA" id="ARBA00023136"/>
    </source>
</evidence>
<dbReference type="SUPFAM" id="SSF47928">
    <property type="entry name" value="N-terminal domain of the delta subunit of the F1F0-ATP synthase"/>
    <property type="match status" value="1"/>
</dbReference>
<sequence>MFSARTLTSSLRAAPRAATAVSRGAGVAVPALRTYATAAEESSYKPPVPLYGIDGTYANALYTASAKSSSLDSVAAALNKLHKTFKSDPKLTTILSSPTLTVEDKAAITKELARVAGGAGKDGILANFLTTLAENNRLGSLEGVCEKFAVLMSAFKGEVELVITSAQELDQKSLRRLETAVSKSEFSQGKKLKVVTKINHDLLGGLIVEIGDRTIDLSISSKIAKLNKALTDAV</sequence>
<dbReference type="PRINTS" id="PR00125">
    <property type="entry name" value="ATPASEDELTA"/>
</dbReference>
<accession>A0A168AKF1</accession>
<comment type="similarity">
    <text evidence="2">Belongs to the ATPase delta chain family.</text>
</comment>
<dbReference type="Pfam" id="PF00213">
    <property type="entry name" value="OSCP"/>
    <property type="match status" value="1"/>
</dbReference>
<evidence type="ECO:0000256" key="2">
    <source>
        <dbReference type="ARBA" id="ARBA00007046"/>
    </source>
</evidence>
<proteinExistence type="inferred from homology"/>
<dbReference type="GO" id="GO:0005743">
    <property type="term" value="C:mitochondrial inner membrane"/>
    <property type="evidence" value="ECO:0007669"/>
    <property type="project" value="EnsemblFungi"/>
</dbReference>
<evidence type="ECO:0000256" key="6">
    <source>
        <dbReference type="ARBA" id="ARBA00023065"/>
    </source>
</evidence>
<dbReference type="GO" id="GO:0046933">
    <property type="term" value="F:proton-transporting ATP synthase activity, rotational mechanism"/>
    <property type="evidence" value="ECO:0007669"/>
    <property type="project" value="EnsemblFungi"/>
</dbReference>
<evidence type="ECO:0000256" key="8">
    <source>
        <dbReference type="ARBA" id="ARBA00023310"/>
    </source>
</evidence>
<dbReference type="HAMAP" id="MF_01416">
    <property type="entry name" value="ATP_synth_delta_bact"/>
    <property type="match status" value="1"/>
</dbReference>
<dbReference type="OrthoDB" id="1262810at2759"/>
<keyword evidence="5" id="KW-0375">Hydrogen ion transport</keyword>
<dbReference type="VEuPathDB" id="FungiDB:AAP_02130"/>
<evidence type="ECO:0000256" key="3">
    <source>
        <dbReference type="ARBA" id="ARBA00014723"/>
    </source>
</evidence>
<comment type="subcellular location">
    <subcellularLocation>
        <location evidence="1">Membrane</location>
    </subcellularLocation>
</comment>
<dbReference type="InterPro" id="IPR000711">
    <property type="entry name" value="ATPase_OSCP/dsu"/>
</dbReference>
<name>A0A168AKF1_9EURO</name>
<dbReference type="GO" id="GO:0045259">
    <property type="term" value="C:proton-transporting ATP synthase complex"/>
    <property type="evidence" value="ECO:0007669"/>
    <property type="project" value="EnsemblFungi"/>
</dbReference>
<dbReference type="PANTHER" id="PTHR11910">
    <property type="entry name" value="ATP SYNTHASE DELTA CHAIN"/>
    <property type="match status" value="1"/>
</dbReference>
<keyword evidence="10" id="KW-1185">Reference proteome</keyword>
<dbReference type="Gene3D" id="1.10.520.20">
    <property type="entry name" value="N-terminal domain of the delta subunit of the F1F0-ATP synthase"/>
    <property type="match status" value="1"/>
</dbReference>
<organism evidence="9 10">
    <name type="scientific">Ascosphaera apis ARSEF 7405</name>
    <dbReference type="NCBI Taxonomy" id="392613"/>
    <lineage>
        <taxon>Eukaryota</taxon>
        <taxon>Fungi</taxon>
        <taxon>Dikarya</taxon>
        <taxon>Ascomycota</taxon>
        <taxon>Pezizomycotina</taxon>
        <taxon>Eurotiomycetes</taxon>
        <taxon>Eurotiomycetidae</taxon>
        <taxon>Onygenales</taxon>
        <taxon>Ascosphaeraceae</taxon>
        <taxon>Ascosphaera</taxon>
    </lineage>
</organism>
<dbReference type="EMBL" id="AZGZ01000007">
    <property type="protein sequence ID" value="KZZ94037.1"/>
    <property type="molecule type" value="Genomic_DNA"/>
</dbReference>
<dbReference type="InterPro" id="IPR020781">
    <property type="entry name" value="ATPase_OSCP/d_CS"/>
</dbReference>
<dbReference type="PROSITE" id="PS00389">
    <property type="entry name" value="ATPASE_DELTA"/>
    <property type="match status" value="1"/>
</dbReference>
<keyword evidence="4" id="KW-0813">Transport</keyword>
<dbReference type="NCBIfam" id="TIGR01145">
    <property type="entry name" value="ATP_synt_delta"/>
    <property type="match status" value="1"/>
</dbReference>
<reference evidence="9 10" key="1">
    <citation type="journal article" date="2016" name="Genome Biol. Evol.">
        <title>Divergent and convergent evolution of fungal pathogenicity.</title>
        <authorList>
            <person name="Shang Y."/>
            <person name="Xiao G."/>
            <person name="Zheng P."/>
            <person name="Cen K."/>
            <person name="Zhan S."/>
            <person name="Wang C."/>
        </authorList>
    </citation>
    <scope>NUCLEOTIDE SEQUENCE [LARGE SCALE GENOMIC DNA]</scope>
    <source>
        <strain evidence="9 10">ARSEF 7405</strain>
    </source>
</reference>
<evidence type="ECO:0000256" key="4">
    <source>
        <dbReference type="ARBA" id="ARBA00022448"/>
    </source>
</evidence>
<dbReference type="AlphaFoldDB" id="A0A168AKF1"/>
<keyword evidence="8" id="KW-0066">ATP synthesis</keyword>